<dbReference type="GO" id="GO:0005524">
    <property type="term" value="F:ATP binding"/>
    <property type="evidence" value="ECO:0007669"/>
    <property type="project" value="InterPro"/>
</dbReference>
<evidence type="ECO:0000313" key="4">
    <source>
        <dbReference type="Proteomes" id="UP000323866"/>
    </source>
</evidence>
<organism evidence="2 4">
    <name type="scientific">Rufibacter glacialis</name>
    <dbReference type="NCBI Taxonomy" id="1259555"/>
    <lineage>
        <taxon>Bacteria</taxon>
        <taxon>Pseudomonadati</taxon>
        <taxon>Bacteroidota</taxon>
        <taxon>Cytophagia</taxon>
        <taxon>Cytophagales</taxon>
        <taxon>Hymenobacteraceae</taxon>
        <taxon>Rufibacter</taxon>
    </lineage>
</organism>
<protein>
    <submittedName>
        <fullName evidence="2">AAA family ATPase</fullName>
    </submittedName>
    <submittedName>
        <fullName evidence="3">DNA repair ATPase</fullName>
    </submittedName>
</protein>
<dbReference type="InterPro" id="IPR003959">
    <property type="entry name" value="ATPase_AAA_core"/>
</dbReference>
<dbReference type="Pfam" id="PF00004">
    <property type="entry name" value="AAA"/>
    <property type="match status" value="1"/>
</dbReference>
<evidence type="ECO:0000313" key="5">
    <source>
        <dbReference type="Proteomes" id="UP001570846"/>
    </source>
</evidence>
<dbReference type="EMBL" id="VKKZ01000025">
    <property type="protein sequence ID" value="KAA6430773.1"/>
    <property type="molecule type" value="Genomic_DNA"/>
</dbReference>
<reference evidence="3 5" key="3">
    <citation type="submission" date="2024-08" db="EMBL/GenBank/DDBJ databases">
        <authorList>
            <person name="Wei W."/>
        </authorList>
    </citation>
    <scope>NUCLEOTIDE SEQUENCE [LARGE SCALE GENOMIC DNA]</scope>
    <source>
        <strain evidence="3 5">XU2</strain>
    </source>
</reference>
<dbReference type="OrthoDB" id="9814769at2"/>
<dbReference type="Proteomes" id="UP000323866">
    <property type="component" value="Unassembled WGS sequence"/>
</dbReference>
<dbReference type="InterPro" id="IPR003593">
    <property type="entry name" value="AAA+_ATPase"/>
</dbReference>
<dbReference type="EMBL" id="JBGOGF010000011">
    <property type="protein sequence ID" value="MFA1773237.1"/>
    <property type="molecule type" value="Genomic_DNA"/>
</dbReference>
<dbReference type="Gene3D" id="3.40.50.300">
    <property type="entry name" value="P-loop containing nucleotide triphosphate hydrolases"/>
    <property type="match status" value="1"/>
</dbReference>
<reference evidence="2 4" key="2">
    <citation type="submission" date="2019-09" db="EMBL/GenBank/DDBJ databases">
        <title>A bacterium isolated from glacier soil.</title>
        <authorList>
            <person name="Liu Q."/>
        </authorList>
    </citation>
    <scope>NUCLEOTIDE SEQUENCE [LARGE SCALE GENOMIC DNA]</scope>
    <source>
        <strain evidence="2 4">MDT1-10-3</strain>
    </source>
</reference>
<dbReference type="InterPro" id="IPR027417">
    <property type="entry name" value="P-loop_NTPase"/>
</dbReference>
<dbReference type="InterPro" id="IPR057224">
    <property type="entry name" value="DUF7902"/>
</dbReference>
<sequence>MAQEPATSASPASSSVQLEGGTYEILRNRLTKSGAELRGLLDQLNQERKEVFGAIETRLLTTERVTTEHNCVPYDMVPVGEHLLFGYNVHLGLKTEVELSDVFSVYTYEHHQFHHQPLHLIQNATFQDDFQKLYKYYKNTQFVKFAVQGVHLFMVFRVGKGVNDIKTFKWALQGSQLTYLDNRSDHEYTFPNQHDFAWRRVAREAHRKGKHPHISIEDKVFVETIGGDLTIKVEDNTETGQGIYSEPVEDKDQTLDDSELYYSIIGNLILLKIKPYRENHYRYIVYNAKLKEARRIDAIQDCCVFLPEDQGIIYAYGYYLHTGEFKSFDNGLQEMLFEKRIASPNGEDFLYIFYNKESGVYLLLSYNLITQKIENPIICHGYAIYENGELCYFRADEEPKKHHALQIWQTPYIGSNYTIPVTKDSFLYKIGNKEIVRAMAECTEILTLVHKEDSYDNLYLDLIKSTTDLLDTYHWLGKKESFELAEPISAIRQTATAAVEEFEKVISIRKSTQAQVELVLGSADALLTRLKTQSNGHINDYVKALAEVRSVRGEVISLKELRYADVARIETYEAQLQSFSQDLSNQTVDFLLRPDALVPYEQRVAHITGGIDKIAKVVEADATEKEISGLSTELEMLIEIVSNLKIEDATQTTRIVDAISTIYGTFNQTKATLKRKRQELLSAEGQAEFNAQIKLISQSVINFLDVCDTPSKCDEYLTKLMVQLEELEGRFSEFDAFLEIIADKREEVYSAFESKKVALQEARNKRATTLQQAADRILKAVQSRLGKLDTVADINGYFASDLMMEKVRTTVDELLAMGDTVKADSIQSRLKTLREDAVRQLKDKSELFVGGQNVLRFGTHHFTVNTQPLELSIVHRDGAMYYHLTGTSFFEKITDERFLSYRPVWEQALISENHQVYRAEYLAFQILQAAHSLKSTTAPADATEGSLQLLTLDQLHQLSQQELVEYVQKFMAARFNEGYLKGVHDHDAGVILSALVRLFKTADLLRYTAVDRASARLFWVVFAKEGQKQLFYHQLKGVSAILQVFPETHQFDNIKADLQGELQEFQRETGLLPQASALAAGEYLFAELTRGDSFISSSQAAELVQNFHQYLSEKNAWAMFEASAKALEENKVEQFELFQQWLYAYLSQANLASETEYVPEAAVLLLLQELKPKQVVHANLRETLAGMQGTHPLLQEQQYPLHFHQFQQKLSRYEAEVVQQFRAFHELKHQMTVRFEEELRLQEFKPRVLSSFVRNQLIDQVYLPLIGANLAKQMGTAGETKRTDLMGMLLLLSPPGYGKTTLMEYIANRLGIIFMKINGPAIGHQVTALDPTEAPNAAAREELEKLNLSFEMGDNVMIYLDDIQHCHPEFLQKFISLCDAQRKIEGVYKGRSKTYDFRGRKVCVIMAGNPYTETGDKFRIPDMLANRADIYNLGDIIGDTEDVFKLSYLENALTSNAVLAKLAAKSQKDVYALVKLAETGNSEGMELEANHTAAEVGEYTKVLKKLLHVRDVLLKVNLEYIRSAAQADEYRTEPPFKLQGSYRNMNKLTEKVMPIMNDQELHTLILSHYQSESQTLTTGAEANLLKFKQLIGVATPEETQRWADIKAAFVRNNKLKGFGDGNQVGQVLAQMENISDGLVGIKQVLGEMKPEQVLVPPAGPMSN</sequence>
<dbReference type="GO" id="GO:0016887">
    <property type="term" value="F:ATP hydrolysis activity"/>
    <property type="evidence" value="ECO:0007669"/>
    <property type="project" value="InterPro"/>
</dbReference>
<gene>
    <name evidence="3" type="ORF">ACD591_18190</name>
    <name evidence="2" type="ORF">FOE74_20110</name>
</gene>
<dbReference type="SUPFAM" id="SSF52540">
    <property type="entry name" value="P-loop containing nucleoside triphosphate hydrolases"/>
    <property type="match status" value="1"/>
</dbReference>
<reference evidence="2 4" key="1">
    <citation type="submission" date="2019-07" db="EMBL/GenBank/DDBJ databases">
        <authorList>
            <person name="Qu J.-H."/>
        </authorList>
    </citation>
    <scope>NUCLEOTIDE SEQUENCE [LARGE SCALE GENOMIC DNA]</scope>
    <source>
        <strain evidence="2 4">MDT1-10-3</strain>
    </source>
</reference>
<accession>A0A5M8Q621</accession>
<keyword evidence="5" id="KW-1185">Reference proteome</keyword>
<proteinExistence type="predicted"/>
<evidence type="ECO:0000313" key="3">
    <source>
        <dbReference type="EMBL" id="MFA1773237.1"/>
    </source>
</evidence>
<evidence type="ECO:0000313" key="2">
    <source>
        <dbReference type="EMBL" id="KAA6430773.1"/>
    </source>
</evidence>
<dbReference type="Proteomes" id="UP001570846">
    <property type="component" value="Unassembled WGS sequence"/>
</dbReference>
<dbReference type="SMART" id="SM00382">
    <property type="entry name" value="AAA"/>
    <property type="match status" value="1"/>
</dbReference>
<dbReference type="Pfam" id="PF12458">
    <property type="entry name" value="DUF3686"/>
    <property type="match status" value="1"/>
</dbReference>
<dbReference type="InterPro" id="IPR020958">
    <property type="entry name" value="DUF3686"/>
</dbReference>
<evidence type="ECO:0000259" key="1">
    <source>
        <dbReference type="SMART" id="SM00382"/>
    </source>
</evidence>
<dbReference type="Pfam" id="PF25472">
    <property type="entry name" value="DUF7902"/>
    <property type="match status" value="1"/>
</dbReference>
<name>A0A5M8Q621_9BACT</name>
<comment type="caution">
    <text evidence="2">The sequence shown here is derived from an EMBL/GenBank/DDBJ whole genome shotgun (WGS) entry which is preliminary data.</text>
</comment>
<feature type="domain" description="AAA+ ATPase" evidence="1">
    <location>
        <begin position="1285"/>
        <end position="1434"/>
    </location>
</feature>
<dbReference type="RefSeq" id="WP_149100430.1">
    <property type="nucleotide sequence ID" value="NZ_BMMG01000008.1"/>
</dbReference>